<dbReference type="Proteomes" id="UP000219439">
    <property type="component" value="Unassembled WGS sequence"/>
</dbReference>
<proteinExistence type="predicted"/>
<dbReference type="AlphaFoldDB" id="A0A285NI90"/>
<keyword evidence="3" id="KW-1185">Reference proteome</keyword>
<evidence type="ECO:0000256" key="1">
    <source>
        <dbReference type="SAM" id="Phobius"/>
    </source>
</evidence>
<organism evidence="2 3">
    <name type="scientific">Cohaesibacter gelatinilyticus</name>
    <dbReference type="NCBI Taxonomy" id="372072"/>
    <lineage>
        <taxon>Bacteria</taxon>
        <taxon>Pseudomonadati</taxon>
        <taxon>Pseudomonadota</taxon>
        <taxon>Alphaproteobacteria</taxon>
        <taxon>Hyphomicrobiales</taxon>
        <taxon>Cohaesibacteraceae</taxon>
    </lineage>
</organism>
<dbReference type="OrthoDB" id="10005186at2"/>
<name>A0A285NI90_9HYPH</name>
<keyword evidence="1" id="KW-1133">Transmembrane helix</keyword>
<sequence>MKSTYVYKLNGPATSAVTLFILIFSGLMVFLAFLEPDKFIGIQIGLPFGAMAYGALAAGALFLSIRLVWIWSNQRNSTRAISLQAEVITLPKSVTSNREITIPYSNITKLNYLKIARTSLNVIQIHHDKGITQISDLGFSTQDEFSEIYDNLRQKISKSL</sequence>
<keyword evidence="1" id="KW-0812">Transmembrane</keyword>
<accession>A0A285NI90</accession>
<feature type="transmembrane region" description="Helical" evidence="1">
    <location>
        <begin position="12"/>
        <end position="34"/>
    </location>
</feature>
<dbReference type="EMBL" id="OBEL01000001">
    <property type="protein sequence ID" value="SNZ09232.1"/>
    <property type="molecule type" value="Genomic_DNA"/>
</dbReference>
<evidence type="ECO:0000313" key="2">
    <source>
        <dbReference type="EMBL" id="SNZ09232.1"/>
    </source>
</evidence>
<protein>
    <submittedName>
        <fullName evidence="2">Uncharacterized protein</fullName>
    </submittedName>
</protein>
<dbReference type="RefSeq" id="WP_097153069.1">
    <property type="nucleotide sequence ID" value="NZ_OBEL01000001.1"/>
</dbReference>
<reference evidence="2 3" key="1">
    <citation type="submission" date="2017-09" db="EMBL/GenBank/DDBJ databases">
        <authorList>
            <person name="Ehlers B."/>
            <person name="Leendertz F.H."/>
        </authorList>
    </citation>
    <scope>NUCLEOTIDE SEQUENCE [LARGE SCALE GENOMIC DNA]</scope>
    <source>
        <strain evidence="2 3">DSM 18289</strain>
    </source>
</reference>
<feature type="transmembrane region" description="Helical" evidence="1">
    <location>
        <begin position="46"/>
        <end position="69"/>
    </location>
</feature>
<gene>
    <name evidence="2" type="ORF">SAMN06265368_1971</name>
</gene>
<keyword evidence="1" id="KW-0472">Membrane</keyword>
<evidence type="ECO:0000313" key="3">
    <source>
        <dbReference type="Proteomes" id="UP000219439"/>
    </source>
</evidence>